<protein>
    <submittedName>
        <fullName evidence="1">Uncharacterized protein</fullName>
    </submittedName>
</protein>
<evidence type="ECO:0000313" key="1">
    <source>
        <dbReference type="EMBL" id="PVZ14218.1"/>
    </source>
</evidence>
<organism evidence="1 2">
    <name type="scientific">Actinomycetospora cinnamomea</name>
    <dbReference type="NCBI Taxonomy" id="663609"/>
    <lineage>
        <taxon>Bacteria</taxon>
        <taxon>Bacillati</taxon>
        <taxon>Actinomycetota</taxon>
        <taxon>Actinomycetes</taxon>
        <taxon>Pseudonocardiales</taxon>
        <taxon>Pseudonocardiaceae</taxon>
        <taxon>Actinomycetospora</taxon>
    </lineage>
</organism>
<dbReference type="AlphaFoldDB" id="A0A2U1FPW9"/>
<keyword evidence="2" id="KW-1185">Reference proteome</keyword>
<dbReference type="Gene3D" id="3.90.1070.10">
    <property type="match status" value="1"/>
</dbReference>
<dbReference type="SUPFAM" id="SSF56784">
    <property type="entry name" value="HAD-like"/>
    <property type="match status" value="1"/>
</dbReference>
<evidence type="ECO:0000313" key="2">
    <source>
        <dbReference type="Proteomes" id="UP000245639"/>
    </source>
</evidence>
<dbReference type="Proteomes" id="UP000245639">
    <property type="component" value="Unassembled WGS sequence"/>
</dbReference>
<accession>A0A2U1FPW9</accession>
<comment type="caution">
    <text evidence="1">The sequence shown here is derived from an EMBL/GenBank/DDBJ whole genome shotgun (WGS) entry which is preliminary data.</text>
</comment>
<gene>
    <name evidence="1" type="ORF">C8D89_10182</name>
</gene>
<reference evidence="1 2" key="1">
    <citation type="submission" date="2018-04" db="EMBL/GenBank/DDBJ databases">
        <title>Genomic Encyclopedia of Type Strains, Phase IV (KMG-IV): sequencing the most valuable type-strain genomes for metagenomic binning, comparative biology and taxonomic classification.</title>
        <authorList>
            <person name="Goeker M."/>
        </authorList>
    </citation>
    <scope>NUCLEOTIDE SEQUENCE [LARGE SCALE GENOMIC DNA]</scope>
    <source>
        <strain evidence="1 2">DSM 45771</strain>
    </source>
</reference>
<name>A0A2U1FPW9_9PSEU</name>
<proteinExistence type="predicted"/>
<dbReference type="EMBL" id="QEKW01000001">
    <property type="protein sequence ID" value="PVZ14218.1"/>
    <property type="molecule type" value="Genomic_DNA"/>
</dbReference>
<dbReference type="InterPro" id="IPR023214">
    <property type="entry name" value="HAD_sf"/>
</dbReference>
<sequence>MPTAMLTPRTAAALAALDRRAVWVPATTRSTAQYARLDLGRRLGVAPRYVVAACGGVLLVDGVPDPAWAAWIERLLADAAPRAEVADVLARHLACLPPGAAGPVRDVDGALLVVRAPAPAAWHTGLAAECDARGWRVVVHGTEVHVLPRGLGKGRAVDEVRRRLGSTRLLAAGDSPLDADLLRAADAGIQPVDGRLHAAGWRADHVAVTAGTGLRAGEEIVAWLLARCP</sequence>
<dbReference type="Gene3D" id="3.40.50.1000">
    <property type="entry name" value="HAD superfamily/HAD-like"/>
    <property type="match status" value="1"/>
</dbReference>
<dbReference type="RefSeq" id="WP_207786984.1">
    <property type="nucleotide sequence ID" value="NZ_QEKW01000001.1"/>
</dbReference>
<dbReference type="InterPro" id="IPR036412">
    <property type="entry name" value="HAD-like_sf"/>
</dbReference>